<feature type="domain" description="Protein HIRA-like C-terminal" evidence="14">
    <location>
        <begin position="641"/>
        <end position="729"/>
    </location>
</feature>
<keyword evidence="4 12" id="KW-0678">Repressor</keyword>
<keyword evidence="10 12" id="KW-0539">Nucleus</keyword>
<feature type="compositionally biased region" description="Polar residues" evidence="13">
    <location>
        <begin position="398"/>
        <end position="409"/>
    </location>
</feature>
<protein>
    <recommendedName>
        <fullName evidence="12">Protein HIR</fullName>
    </recommendedName>
</protein>
<evidence type="ECO:0000256" key="12">
    <source>
        <dbReference type="RuleBase" id="RU364014"/>
    </source>
</evidence>
<dbReference type="GO" id="GO:0006351">
    <property type="term" value="P:DNA-templated transcription"/>
    <property type="evidence" value="ECO:0007669"/>
    <property type="project" value="InterPro"/>
</dbReference>
<dbReference type="InterPro" id="IPR011494">
    <property type="entry name" value="HIRA-like_C"/>
</dbReference>
<comment type="caution">
    <text evidence="16">The sequence shown here is derived from an EMBL/GenBank/DDBJ whole genome shotgun (WGS) entry which is preliminary data.</text>
</comment>
<dbReference type="PROSITE" id="PS50082">
    <property type="entry name" value="WD_REPEATS_2"/>
    <property type="match status" value="4"/>
</dbReference>
<dbReference type="PANTHER" id="PTHR13831:SF0">
    <property type="entry name" value="PROTEIN HIRA"/>
    <property type="match status" value="1"/>
</dbReference>
<feature type="repeat" description="WD" evidence="11">
    <location>
        <begin position="169"/>
        <end position="210"/>
    </location>
</feature>
<feature type="repeat" description="WD" evidence="11">
    <location>
        <begin position="127"/>
        <end position="159"/>
    </location>
</feature>
<keyword evidence="8 12" id="KW-0805">Transcription regulation</keyword>
<dbReference type="GO" id="GO:0031491">
    <property type="term" value="F:nucleosome binding"/>
    <property type="evidence" value="ECO:0007669"/>
    <property type="project" value="TreeGrafter"/>
</dbReference>
<comment type="function">
    <text evidence="1 12">Required for replication-independent chromatin assembly and for the periodic repression of histone gene transcription during the cell cycle.</text>
</comment>
<feature type="domain" description="CAF1B/HIR1 beta-propeller" evidence="15">
    <location>
        <begin position="21"/>
        <end position="357"/>
    </location>
</feature>
<dbReference type="InterPro" id="IPR001680">
    <property type="entry name" value="WD40_rpt"/>
</dbReference>
<comment type="subcellular location">
    <subcellularLocation>
        <location evidence="2 12">Nucleus</location>
    </subcellularLocation>
</comment>
<dbReference type="SMART" id="SM00320">
    <property type="entry name" value="WD40"/>
    <property type="match status" value="6"/>
</dbReference>
<keyword evidence="7 12" id="KW-0156">Chromatin regulator</keyword>
<evidence type="ECO:0000259" key="14">
    <source>
        <dbReference type="Pfam" id="PF07569"/>
    </source>
</evidence>
<gene>
    <name evidence="16" type="ORF">C361_05229</name>
</gene>
<evidence type="ECO:0000256" key="8">
    <source>
        <dbReference type="ARBA" id="ARBA00023015"/>
    </source>
</evidence>
<dbReference type="Pfam" id="PF24105">
    <property type="entry name" value="Beta-prop_CAF1B_HIR1"/>
    <property type="match status" value="1"/>
</dbReference>
<accession>A0A854QEW4</accession>
<dbReference type="FunFam" id="2.130.10.10:FF:000921">
    <property type="entry name" value="Protein HIR"/>
    <property type="match status" value="1"/>
</dbReference>
<feature type="repeat" description="WD" evidence="11">
    <location>
        <begin position="15"/>
        <end position="47"/>
    </location>
</feature>
<evidence type="ECO:0000256" key="11">
    <source>
        <dbReference type="PROSITE-ProRule" id="PRU00221"/>
    </source>
</evidence>
<feature type="compositionally biased region" description="Polar residues" evidence="13">
    <location>
        <begin position="425"/>
        <end position="440"/>
    </location>
</feature>
<organism evidence="16 17">
    <name type="scientific">Cryptococcus neoformans Tu259-1</name>
    <dbReference type="NCBI Taxonomy" id="1230072"/>
    <lineage>
        <taxon>Eukaryota</taxon>
        <taxon>Fungi</taxon>
        <taxon>Dikarya</taxon>
        <taxon>Basidiomycota</taxon>
        <taxon>Agaricomycotina</taxon>
        <taxon>Tremellomycetes</taxon>
        <taxon>Tremellales</taxon>
        <taxon>Cryptococcaceae</taxon>
        <taxon>Cryptococcus</taxon>
        <taxon>Cryptococcus neoformans species complex</taxon>
    </lineage>
</organism>
<comment type="similarity">
    <text evidence="3 12">Belongs to the WD repeat HIR1 family.</text>
</comment>
<dbReference type="Gene3D" id="2.130.10.10">
    <property type="entry name" value="YVTN repeat-like/Quinoprotein amine dehydrogenase"/>
    <property type="match status" value="2"/>
</dbReference>
<keyword evidence="5 11" id="KW-0853">WD repeat</keyword>
<proteinExistence type="inferred from homology"/>
<dbReference type="PROSITE" id="PS50294">
    <property type="entry name" value="WD_REPEATS_REGION"/>
    <property type="match status" value="4"/>
</dbReference>
<dbReference type="EMBL" id="AMKT01000069">
    <property type="protein sequence ID" value="OXG15789.1"/>
    <property type="molecule type" value="Genomic_DNA"/>
</dbReference>
<dbReference type="GO" id="GO:0006338">
    <property type="term" value="P:chromatin remodeling"/>
    <property type="evidence" value="ECO:0007669"/>
    <property type="project" value="InterPro"/>
</dbReference>
<evidence type="ECO:0000256" key="2">
    <source>
        <dbReference type="ARBA" id="ARBA00004123"/>
    </source>
</evidence>
<keyword evidence="9 12" id="KW-0804">Transcription</keyword>
<feature type="region of interest" description="Disordered" evidence="13">
    <location>
        <begin position="398"/>
        <end position="512"/>
    </location>
</feature>
<evidence type="ECO:0000256" key="1">
    <source>
        <dbReference type="ARBA" id="ARBA00002677"/>
    </source>
</evidence>
<dbReference type="FunFam" id="2.130.10.10:FF:000701">
    <property type="entry name" value="Protein HIR"/>
    <property type="match status" value="1"/>
</dbReference>
<evidence type="ECO:0000313" key="17">
    <source>
        <dbReference type="Proteomes" id="UP000199727"/>
    </source>
</evidence>
<dbReference type="GO" id="GO:0000785">
    <property type="term" value="C:chromatin"/>
    <property type="evidence" value="ECO:0007669"/>
    <property type="project" value="TreeGrafter"/>
</dbReference>
<dbReference type="InterPro" id="IPR036322">
    <property type="entry name" value="WD40_repeat_dom_sf"/>
</dbReference>
<name>A0A854QEW4_CRYNE</name>
<evidence type="ECO:0000256" key="9">
    <source>
        <dbReference type="ARBA" id="ARBA00023163"/>
    </source>
</evidence>
<evidence type="ECO:0000256" key="3">
    <source>
        <dbReference type="ARBA" id="ARBA00007306"/>
    </source>
</evidence>
<dbReference type="InterPro" id="IPR015943">
    <property type="entry name" value="WD40/YVTN_repeat-like_dom_sf"/>
</dbReference>
<dbReference type="PANTHER" id="PTHR13831">
    <property type="entry name" value="MEMBER OF THE HIR1 FAMILY OF WD-REPEAT PROTEINS"/>
    <property type="match status" value="1"/>
</dbReference>
<reference evidence="16 17" key="1">
    <citation type="submission" date="2017-06" db="EMBL/GenBank/DDBJ databases">
        <title>Global population genomics of the pathogenic fungus Cryptococcus neoformans var. grubii.</title>
        <authorList>
            <person name="Cuomo C."/>
            <person name="Litvintseva A."/>
            <person name="Chen Y."/>
            <person name="Young S."/>
            <person name="Zeng Q."/>
            <person name="Chapman S."/>
            <person name="Gujja S."/>
            <person name="Saif S."/>
            <person name="Birren B."/>
        </authorList>
    </citation>
    <scope>NUCLEOTIDE SEQUENCE [LARGE SCALE GENOMIC DNA]</scope>
    <source>
        <strain evidence="16 17">Tu259-1</strain>
    </source>
</reference>
<dbReference type="AlphaFoldDB" id="A0A854QEW4"/>
<evidence type="ECO:0000259" key="15">
    <source>
        <dbReference type="Pfam" id="PF24105"/>
    </source>
</evidence>
<dbReference type="GO" id="GO:0005634">
    <property type="term" value="C:nucleus"/>
    <property type="evidence" value="ECO:0007669"/>
    <property type="project" value="UniProtKB-SubCell"/>
</dbReference>
<dbReference type="Proteomes" id="UP000199727">
    <property type="component" value="Unassembled WGS sequence"/>
</dbReference>
<evidence type="ECO:0000256" key="4">
    <source>
        <dbReference type="ARBA" id="ARBA00022491"/>
    </source>
</evidence>
<dbReference type="SUPFAM" id="SSF50978">
    <property type="entry name" value="WD40 repeat-like"/>
    <property type="match status" value="2"/>
</dbReference>
<dbReference type="InterPro" id="IPR055410">
    <property type="entry name" value="Beta-prop_CAF1B_HIR1"/>
</dbReference>
<dbReference type="GO" id="GO:0006355">
    <property type="term" value="P:regulation of DNA-templated transcription"/>
    <property type="evidence" value="ECO:0007669"/>
    <property type="project" value="InterPro"/>
</dbReference>
<evidence type="ECO:0000256" key="6">
    <source>
        <dbReference type="ARBA" id="ARBA00022737"/>
    </source>
</evidence>
<evidence type="ECO:0000256" key="7">
    <source>
        <dbReference type="ARBA" id="ARBA00022853"/>
    </source>
</evidence>
<evidence type="ECO:0000256" key="10">
    <source>
        <dbReference type="ARBA" id="ARBA00023242"/>
    </source>
</evidence>
<dbReference type="GO" id="GO:0000417">
    <property type="term" value="C:HIR complex"/>
    <property type="evidence" value="ECO:0007669"/>
    <property type="project" value="TreeGrafter"/>
</dbReference>
<dbReference type="CDD" id="cd00200">
    <property type="entry name" value="WD40"/>
    <property type="match status" value="1"/>
</dbReference>
<evidence type="ECO:0000256" key="5">
    <source>
        <dbReference type="ARBA" id="ARBA00022574"/>
    </source>
</evidence>
<feature type="compositionally biased region" description="Polar residues" evidence="13">
    <location>
        <begin position="459"/>
        <end position="468"/>
    </location>
</feature>
<sequence>MKVTKPNWVEHTVGEKKAKTAIYSISVHPDGTRLATGGLDHKVKIWSTLPILDMEAEKEEENPKLLCTMSSHTGSVLSVRWAHHGRFLATGSDDQVIMIWGLDPDGGGRLWGSDEVNVENWKALTRLVGHVADVVDLAWSRDDTMLASVGLDSTVWIWDGLTFERLRKLDLHQGFVKGVCWDPVGNYLATQSDDKTVKIWNTENWSLAETISKPFETSPQSTFFRRLSWSPDGAFIAASNAMNGPVFVAAVIDREGWASDISFVGHENTIQVAAFNPRLFFPEGEPKGRATASSMLALGANDFSISIWRNTLYKPLVVLKDIFGADLMDLCWSNDGYVLYGSSVDGSVCAIQFEPSEFTDLADFSATELVLREYDYKPKRAHQPLAVHSSAASITNGFGPSTTTSTHVNVLQPKKGKAKRRVDLSNGNVNPGPSASSSHQALRPPPPADPFSGPIQGFASPSTAQASTARMFEDAHRAFGPGNAGTSATSPRAGDKRKASGSYNGPTRGVRGRGMLVEHPVQQSEVQIIRAPMVAPSPSGTGLSKAYLPHPQVKSILRAQAIGNGNRGVYLEARNTSDPKGKNVFCYFADDEQRWIDYLPKAALAVTVTKQFCAAACEDGGLRVYSPAGRLILNMKLSGLVYDIHGEDKMLLIITMDCQVRVINVRNGKAFSPPSSIHHLLFPGSSSFRSFEITSCTVRPNGVPVIITSEPQAFAYDASLHEWTTIASPPIAGIQPLPGGPSGPLSVVDQVVAKSAPVTTAEKSNAPWLEESHVMSQFEMKIRATVLLDSKEEHRHWLLGYMKYLGDENFVERAEEVMRDLIGPVYHQLKPTGWEPKLLDVDKREIAVEALDVLSKTLQGKNVASVWYDVLDKIKADGASW</sequence>
<feature type="domain" description="Protein HIRA-like C-terminal" evidence="14">
    <location>
        <begin position="760"/>
        <end position="821"/>
    </location>
</feature>
<dbReference type="InterPro" id="IPR031120">
    <property type="entry name" value="HIR1-like"/>
</dbReference>
<dbReference type="Pfam" id="PF07569">
    <property type="entry name" value="Hira"/>
    <property type="match status" value="2"/>
</dbReference>
<keyword evidence="6 12" id="KW-0677">Repeat</keyword>
<evidence type="ECO:0000256" key="13">
    <source>
        <dbReference type="SAM" id="MobiDB-lite"/>
    </source>
</evidence>
<evidence type="ECO:0000313" key="16">
    <source>
        <dbReference type="EMBL" id="OXG15789.1"/>
    </source>
</evidence>
<dbReference type="OrthoDB" id="1741719at2759"/>
<feature type="repeat" description="WD" evidence="11">
    <location>
        <begin position="69"/>
        <end position="103"/>
    </location>
</feature>